<dbReference type="GO" id="GO:0031490">
    <property type="term" value="F:chromatin DNA binding"/>
    <property type="evidence" value="ECO:0007669"/>
    <property type="project" value="TreeGrafter"/>
</dbReference>
<protein>
    <recommendedName>
        <fullName evidence="4">YokE-like PH domain-containing protein</fullName>
    </recommendedName>
</protein>
<evidence type="ECO:0000256" key="1">
    <source>
        <dbReference type="SAM" id="MobiDB-lite"/>
    </source>
</evidence>
<evidence type="ECO:0000313" key="2">
    <source>
        <dbReference type="EMBL" id="OCB87245.1"/>
    </source>
</evidence>
<accession>A0A9Q5HWP3</accession>
<dbReference type="Proteomes" id="UP000757232">
    <property type="component" value="Unassembled WGS sequence"/>
</dbReference>
<gene>
    <name evidence="2" type="ORF">A7U60_g5762</name>
</gene>
<dbReference type="InterPro" id="IPR044852">
    <property type="entry name" value="WBP2-like"/>
</dbReference>
<dbReference type="PANTHER" id="PTHR31606">
    <property type="entry name" value="WW DOMAIN BINDING PROTEIN 2, ISOFORM E"/>
    <property type="match status" value="1"/>
</dbReference>
<proteinExistence type="predicted"/>
<reference evidence="2" key="1">
    <citation type="submission" date="2016-06" db="EMBL/GenBank/DDBJ databases">
        <title>Draft Genome sequence of the fungus Inonotus baumii.</title>
        <authorList>
            <person name="Zhu H."/>
            <person name="Lin W."/>
        </authorList>
    </citation>
    <scope>NUCLEOTIDE SEQUENCE</scope>
    <source>
        <strain evidence="2">821</strain>
    </source>
</reference>
<dbReference type="CDD" id="cd13214">
    <property type="entry name" value="PH-GRAM_WBP2"/>
    <property type="match status" value="1"/>
</dbReference>
<dbReference type="Gene3D" id="2.30.29.30">
    <property type="entry name" value="Pleckstrin-homology domain (PH domain)/Phosphotyrosine-binding domain (PTB)"/>
    <property type="match status" value="1"/>
</dbReference>
<dbReference type="OrthoDB" id="1259151at2759"/>
<dbReference type="InterPro" id="IPR011993">
    <property type="entry name" value="PH-like_dom_sf"/>
</dbReference>
<organism evidence="2 3">
    <name type="scientific">Sanghuangporus baumii</name>
    <name type="common">Phellinus baumii</name>
    <dbReference type="NCBI Taxonomy" id="108892"/>
    <lineage>
        <taxon>Eukaryota</taxon>
        <taxon>Fungi</taxon>
        <taxon>Dikarya</taxon>
        <taxon>Basidiomycota</taxon>
        <taxon>Agaricomycotina</taxon>
        <taxon>Agaricomycetes</taxon>
        <taxon>Hymenochaetales</taxon>
        <taxon>Hymenochaetaceae</taxon>
        <taxon>Sanghuangporus</taxon>
    </lineage>
</organism>
<feature type="region of interest" description="Disordered" evidence="1">
    <location>
        <begin position="157"/>
        <end position="193"/>
    </location>
</feature>
<name>A0A9Q5HWP3_SANBA</name>
<keyword evidence="3" id="KW-1185">Reference proteome</keyword>
<dbReference type="GO" id="GO:0005634">
    <property type="term" value="C:nucleus"/>
    <property type="evidence" value="ECO:0007669"/>
    <property type="project" value="TreeGrafter"/>
</dbReference>
<dbReference type="SUPFAM" id="SSF50729">
    <property type="entry name" value="PH domain-like"/>
    <property type="match status" value="1"/>
</dbReference>
<evidence type="ECO:0000313" key="3">
    <source>
        <dbReference type="Proteomes" id="UP000757232"/>
    </source>
</evidence>
<dbReference type="EMBL" id="LNZH02000194">
    <property type="protein sequence ID" value="OCB87245.1"/>
    <property type="molecule type" value="Genomic_DNA"/>
</dbReference>
<dbReference type="AlphaFoldDB" id="A0A9Q5HWP3"/>
<sequence>MALNWAMLDQRRNPIPLPNEVTVLSIDDGAEVQLFIPNAPPVQGLTAGGTGGEKKLKETGRIYLTDQRLLFIASPNPTFETLTVPLSNILSTSFQQPVFGSNYLELEIRPSPDGGLVSGTRAEIRLKDRGLFQFVGALEKSRERAIYMKRQAESEADTLPLYETRSADRTPEPSGSRAPPTPAPGDLPPAYDG</sequence>
<dbReference type="PANTHER" id="PTHR31606:SF1">
    <property type="entry name" value="WW DOMAIN BINDING PROTEIN 2, ISOFORM E"/>
    <property type="match status" value="1"/>
</dbReference>
<comment type="caution">
    <text evidence="2">The sequence shown here is derived from an EMBL/GenBank/DDBJ whole genome shotgun (WGS) entry which is preliminary data.</text>
</comment>
<dbReference type="GO" id="GO:0003713">
    <property type="term" value="F:transcription coactivator activity"/>
    <property type="evidence" value="ECO:0007669"/>
    <property type="project" value="InterPro"/>
</dbReference>
<evidence type="ECO:0008006" key="4">
    <source>
        <dbReference type="Google" id="ProtNLM"/>
    </source>
</evidence>